<dbReference type="InterPro" id="IPR036188">
    <property type="entry name" value="FAD/NAD-bd_sf"/>
</dbReference>
<comment type="caution">
    <text evidence="7">The sequence shown here is derived from an EMBL/GenBank/DDBJ whole genome shotgun (WGS) entry which is preliminary data.</text>
</comment>
<keyword evidence="3 4" id="KW-0560">Oxidoreductase</keyword>
<evidence type="ECO:0000313" key="7">
    <source>
        <dbReference type="EMBL" id="POH74688.1"/>
    </source>
</evidence>
<evidence type="ECO:0000256" key="5">
    <source>
        <dbReference type="SAM" id="MobiDB-lite"/>
    </source>
</evidence>
<dbReference type="InterPro" id="IPR002937">
    <property type="entry name" value="Amino_oxidase"/>
</dbReference>
<dbReference type="Gene3D" id="3.50.50.60">
    <property type="entry name" value="FAD/NAD(P)-binding domain"/>
    <property type="match status" value="2"/>
</dbReference>
<keyword evidence="8" id="KW-1185">Reference proteome</keyword>
<organism evidence="7 8">
    <name type="scientific">Arthrobacter glacialis</name>
    <dbReference type="NCBI Taxonomy" id="1664"/>
    <lineage>
        <taxon>Bacteria</taxon>
        <taxon>Bacillati</taxon>
        <taxon>Actinomycetota</taxon>
        <taxon>Actinomycetes</taxon>
        <taxon>Micrococcales</taxon>
        <taxon>Micrococcaceae</taxon>
        <taxon>Arthrobacter</taxon>
    </lineage>
</organism>
<dbReference type="SUPFAM" id="SSF51905">
    <property type="entry name" value="FAD/NAD(P)-binding domain"/>
    <property type="match status" value="1"/>
</dbReference>
<dbReference type="InterPro" id="IPR014105">
    <property type="entry name" value="Carotenoid/retinoid_OxRdtase"/>
</dbReference>
<feature type="region of interest" description="Disordered" evidence="5">
    <location>
        <begin position="546"/>
        <end position="597"/>
    </location>
</feature>
<dbReference type="PANTHER" id="PTHR43734">
    <property type="entry name" value="PHYTOENE DESATURASE"/>
    <property type="match status" value="1"/>
</dbReference>
<evidence type="ECO:0000256" key="2">
    <source>
        <dbReference type="ARBA" id="ARBA00022746"/>
    </source>
</evidence>
<evidence type="ECO:0000256" key="3">
    <source>
        <dbReference type="ARBA" id="ARBA00023002"/>
    </source>
</evidence>
<keyword evidence="2 4" id="KW-0125">Carotenoid biosynthesis</keyword>
<dbReference type="PANTHER" id="PTHR43734:SF1">
    <property type="entry name" value="PHYTOENE DESATURASE"/>
    <property type="match status" value="1"/>
</dbReference>
<dbReference type="GO" id="GO:0016491">
    <property type="term" value="F:oxidoreductase activity"/>
    <property type="evidence" value="ECO:0007669"/>
    <property type="project" value="UniProtKB-KW"/>
</dbReference>
<feature type="domain" description="Amine oxidase" evidence="6">
    <location>
        <begin position="38"/>
        <end position="537"/>
    </location>
</feature>
<dbReference type="Pfam" id="PF01593">
    <property type="entry name" value="Amino_oxidase"/>
    <property type="match status" value="1"/>
</dbReference>
<protein>
    <submittedName>
        <fullName evidence="7">Phytoene desaturase</fullName>
    </submittedName>
</protein>
<proteinExistence type="inferred from homology"/>
<evidence type="ECO:0000313" key="8">
    <source>
        <dbReference type="Proteomes" id="UP000237061"/>
    </source>
</evidence>
<dbReference type="GO" id="GO:0016117">
    <property type="term" value="P:carotenoid biosynthetic process"/>
    <property type="evidence" value="ECO:0007669"/>
    <property type="project" value="UniProtKB-KW"/>
</dbReference>
<evidence type="ECO:0000256" key="4">
    <source>
        <dbReference type="RuleBase" id="RU362075"/>
    </source>
</evidence>
<feature type="compositionally biased region" description="Basic and acidic residues" evidence="5">
    <location>
        <begin position="558"/>
        <end position="568"/>
    </location>
</feature>
<reference evidence="7 8" key="1">
    <citation type="submission" date="2018-01" db="EMBL/GenBank/DDBJ databases">
        <title>Arthrobacter sp. nov., from glaciers in China.</title>
        <authorList>
            <person name="Liu Q."/>
            <person name="Xin Y.-H."/>
        </authorList>
    </citation>
    <scope>NUCLEOTIDE SEQUENCE [LARGE SCALE GENOMIC DNA]</scope>
    <source>
        <strain evidence="7 8">HLT2-12-2</strain>
    </source>
</reference>
<accession>A0A2S3ZZP6</accession>
<dbReference type="Proteomes" id="UP000237061">
    <property type="component" value="Unassembled WGS sequence"/>
</dbReference>
<gene>
    <name evidence="7" type="ORF">CVS27_04045</name>
</gene>
<dbReference type="EMBL" id="PPXC01000003">
    <property type="protein sequence ID" value="POH74688.1"/>
    <property type="molecule type" value="Genomic_DNA"/>
</dbReference>
<evidence type="ECO:0000259" key="6">
    <source>
        <dbReference type="Pfam" id="PF01593"/>
    </source>
</evidence>
<comment type="similarity">
    <text evidence="4">Belongs to the carotenoid/retinoid oxidoreductase family.</text>
</comment>
<dbReference type="AlphaFoldDB" id="A0A2S3ZZP6"/>
<sequence length="597" mass="62952">MHLAGLISALTGKAGSKHAGTKHAGTAPRQCVVIGGGISGLATAGLLAKDGHSVTVLEKQEQLGGRAGRWERDGFTFDTGPSWYLMPEVIDHWFKMMGTSAAAELTLTRLDPAYKLWTSRGTEPASAADTQPGAESTVVRTGRAEAVDLFESQQPGSGAQLARYLDSAELAYTLAKRHFLYDPFGSLRGLATPAVLRHAPRLAQLLTLSLHRFVSGRFTHPLQQKILGYPAVFLGTSPYKAPSIYHLMSHLDLQDGVLYPQGGFAAVVDAMERVIRRAGVHIVTGATATQIVTGPADGGTRCEAVAWRDRDGVDHRSGAKLVVGAADLHHIETALLPEQLRTRSVKKWAKTDPGISAVLVCLGIRGEVPDLAHHNLLFTDDWQDNFARIVEGKALADTTSIYVCRPTATDSAVAPAGAENLFLLIPAPALPQWGKGGFDGGGSPQVEQVADAAIAQLALWSNTPDLTERIMVRRSYGPADFADNVNAWQGSALGLAHTLEQSAFLRPSNTNSKVAGLFYAGSSVRPGIGVPLCMISAEIVLKSVRGDKTGGPLAEPAPDERASGEGHVADGASVDPASVDAGLGATEPDHAVTVVAP</sequence>
<name>A0A2S3ZZP6_ARTGL</name>
<dbReference type="NCBIfam" id="TIGR02734">
    <property type="entry name" value="crtI_fam"/>
    <property type="match status" value="1"/>
</dbReference>
<evidence type="ECO:0000256" key="1">
    <source>
        <dbReference type="ARBA" id="ARBA00004829"/>
    </source>
</evidence>
<comment type="pathway">
    <text evidence="1 4">Carotenoid biosynthesis.</text>
</comment>